<organism evidence="1 2">
    <name type="scientific">Antrihabitans spumae</name>
    <dbReference type="NCBI Taxonomy" id="3373370"/>
    <lineage>
        <taxon>Bacteria</taxon>
        <taxon>Bacillati</taxon>
        <taxon>Actinomycetota</taxon>
        <taxon>Actinomycetes</taxon>
        <taxon>Mycobacteriales</taxon>
        <taxon>Nocardiaceae</taxon>
        <taxon>Antrihabitans</taxon>
    </lineage>
</organism>
<dbReference type="RefSeq" id="WP_395115181.1">
    <property type="nucleotide sequence ID" value="NZ_JBIMSO010000053.1"/>
</dbReference>
<gene>
    <name evidence="1" type="ORF">ACHIPZ_14705</name>
</gene>
<evidence type="ECO:0000313" key="2">
    <source>
        <dbReference type="Proteomes" id="UP001609175"/>
    </source>
</evidence>
<proteinExistence type="predicted"/>
<protein>
    <submittedName>
        <fullName evidence="1">Uncharacterized protein</fullName>
    </submittedName>
</protein>
<evidence type="ECO:0000313" key="1">
    <source>
        <dbReference type="EMBL" id="MFH5209437.1"/>
    </source>
</evidence>
<dbReference type="EMBL" id="JBIMSO010000053">
    <property type="protein sequence ID" value="MFH5209437.1"/>
    <property type="molecule type" value="Genomic_DNA"/>
</dbReference>
<accession>A0ABW7JP62</accession>
<name>A0ABW7JP62_9NOCA</name>
<sequence>MSSVNTRWERTDYAAGYATRSRTAQRVPALRNTRDLLQGVRSANAMCAVRAKGSTRAGLTTAGA</sequence>
<comment type="caution">
    <text evidence="1">The sequence shown here is derived from an EMBL/GenBank/DDBJ whole genome shotgun (WGS) entry which is preliminary data.</text>
</comment>
<reference evidence="1 2" key="1">
    <citation type="submission" date="2024-10" db="EMBL/GenBank/DDBJ databases">
        <authorList>
            <person name="Riesco R."/>
        </authorList>
    </citation>
    <scope>NUCLEOTIDE SEQUENCE [LARGE SCALE GENOMIC DNA]</scope>
    <source>
        <strain evidence="1 2">NCIMB 15449</strain>
    </source>
</reference>
<dbReference type="Proteomes" id="UP001609175">
    <property type="component" value="Unassembled WGS sequence"/>
</dbReference>